<feature type="region of interest" description="Disordered" evidence="1">
    <location>
        <begin position="34"/>
        <end position="60"/>
    </location>
</feature>
<dbReference type="Proteomes" id="UP000601099">
    <property type="component" value="Unassembled WGS sequence"/>
</dbReference>
<feature type="domain" description="YARHG" evidence="2">
    <location>
        <begin position="97"/>
        <end position="192"/>
    </location>
</feature>
<evidence type="ECO:0000313" key="3">
    <source>
        <dbReference type="EMBL" id="MBG8555427.1"/>
    </source>
</evidence>
<dbReference type="SMART" id="SM01324">
    <property type="entry name" value="YARHG"/>
    <property type="match status" value="1"/>
</dbReference>
<dbReference type="Pfam" id="PF11369">
    <property type="entry name" value="DUF3160"/>
    <property type="match status" value="1"/>
</dbReference>
<dbReference type="Gene3D" id="1.20.58.1690">
    <property type="match status" value="1"/>
</dbReference>
<feature type="compositionally biased region" description="Polar residues" evidence="1">
    <location>
        <begin position="43"/>
        <end position="56"/>
    </location>
</feature>
<keyword evidence="4" id="KW-1185">Reference proteome</keyword>
<organism evidence="3 4">
    <name type="scientific">Hymenobacter guriensis</name>
    <dbReference type="NCBI Taxonomy" id="2793065"/>
    <lineage>
        <taxon>Bacteria</taxon>
        <taxon>Pseudomonadati</taxon>
        <taxon>Bacteroidota</taxon>
        <taxon>Cytophagia</taxon>
        <taxon>Cytophagales</taxon>
        <taxon>Hymenobacteraceae</taxon>
        <taxon>Hymenobacter</taxon>
    </lineage>
</organism>
<dbReference type="InterPro" id="IPR025582">
    <property type="entry name" value="YARHG_dom"/>
</dbReference>
<name>A0ABS0L5M7_9BACT</name>
<sequence length="855" mass="96060">MNRTTWLALTGFALLLLGGGLFWWFRSANPAAPAAKTPASTSVSNAPTAGGSSTHDNGFGEQITIKQTEDKTWLAQYYQRTYIKGYYEGYATEEVKKPKRTPLPPFDFNQSLAGKSYLDLLLLRNTIYARNGYCFMNATARTYFDKQKWYYPLWAEAEYNEQGKEIRPVDDVIPVPLNKQELAFVQRVQAEEARLLARRISRQNGYDMLGFDFVTNQRELLTTPAMRTVLNRHNFVLVPTQEEQLFYIYDQNQYNYTPSFVTTDLVLQLLHKYLNGILSDVEEKCLAPVVASVLREGRQQAEALARRSQIPQARAAAEWAAAYYAVGQGLLQPGASAPTGTYADVATNELQNATAAEGKGSYFLHDSLYDYTALKPRGMYTLNDTTRRYFRTVKWLNTAPVFFDSDEGLLRTLALGQALNASAAGTRSFGQFSQVLDVLVGDEDNRSMTHLLQLLKTKYAGRSLDQLSEPATLASLRRQLAATGTDRIRAKGATDKAVEHLAKPKFIFTAGRYTFDGEILQRLVNVKRPRPQAKPPRPFPKGLDVFATFRNQTAQDLLLKHYQEAARWPAYPDSLRVLQQQFAGFKGWDQNLYTKTMQMLLALNAPTADKNPPLFARTPAWQKRNLSTALGGWTELKHDLILYTEQPMGAEAGAGGEGPPPPQHLGYVEPNLPFWNAALQLLSFQEQRLTRLGANTEHLAGINKEIRELVTKLRNMAQKEVNHQSLTNEEMTSLSWIGGEVESLTIRILKTAQLPDREKHIGLVADVYAFNQDVLEEAVGAVDALYVVVEINGTPVLARGAAFSYYEFVSDTRLTDEEWKTQLKRTAPARPTWLQELIVPVKELATKSGDPESIY</sequence>
<reference evidence="3 4" key="1">
    <citation type="submission" date="2020-11" db="EMBL/GenBank/DDBJ databases">
        <title>Hymenobacter sp.</title>
        <authorList>
            <person name="Kim M.K."/>
        </authorList>
    </citation>
    <scope>NUCLEOTIDE SEQUENCE [LARGE SCALE GENOMIC DNA]</scope>
    <source>
        <strain evidence="3 4">BT594</strain>
    </source>
</reference>
<evidence type="ECO:0000259" key="2">
    <source>
        <dbReference type="SMART" id="SM01324"/>
    </source>
</evidence>
<comment type="caution">
    <text evidence="3">The sequence shown here is derived from an EMBL/GenBank/DDBJ whole genome shotgun (WGS) entry which is preliminary data.</text>
</comment>
<dbReference type="EMBL" id="JADWYK010000013">
    <property type="protein sequence ID" value="MBG8555427.1"/>
    <property type="molecule type" value="Genomic_DNA"/>
</dbReference>
<accession>A0ABS0L5M7</accession>
<dbReference type="InterPro" id="IPR038434">
    <property type="entry name" value="YARHG_sf"/>
</dbReference>
<gene>
    <name evidence="3" type="ORF">I5L79_17895</name>
</gene>
<dbReference type="RefSeq" id="WP_196956449.1">
    <property type="nucleotide sequence ID" value="NZ_JADWYK010000013.1"/>
</dbReference>
<evidence type="ECO:0000313" key="4">
    <source>
        <dbReference type="Proteomes" id="UP000601099"/>
    </source>
</evidence>
<evidence type="ECO:0000256" key="1">
    <source>
        <dbReference type="SAM" id="MobiDB-lite"/>
    </source>
</evidence>
<protein>
    <submittedName>
        <fullName evidence="3">DUF3160 domain-containing protein</fullName>
    </submittedName>
</protein>
<dbReference type="InterPro" id="IPR022601">
    <property type="entry name" value="DUF3160"/>
</dbReference>
<dbReference type="SMART" id="SM01325">
    <property type="entry name" value="DUF3160"/>
    <property type="match status" value="1"/>
</dbReference>
<proteinExistence type="predicted"/>
<dbReference type="Pfam" id="PF13308">
    <property type="entry name" value="YARHG"/>
    <property type="match status" value="1"/>
</dbReference>